<name>A0AAV8X5X4_9CUCU</name>
<evidence type="ECO:0000259" key="2">
    <source>
        <dbReference type="Pfam" id="PF25577"/>
    </source>
</evidence>
<evidence type="ECO:0000256" key="1">
    <source>
        <dbReference type="SAM" id="MobiDB-lite"/>
    </source>
</evidence>
<dbReference type="PANTHER" id="PTHR15137">
    <property type="entry name" value="TRANSCRIPTION INITIATION FACTOR TFIID"/>
    <property type="match status" value="1"/>
</dbReference>
<dbReference type="EMBL" id="JANEYF010003871">
    <property type="protein sequence ID" value="KAJ8933342.1"/>
    <property type="molecule type" value="Genomic_DNA"/>
</dbReference>
<protein>
    <recommendedName>
        <fullName evidence="2">Transcription initiation factor TFIID subunit 2 TPR repeats domain-containing protein</fullName>
    </recommendedName>
</protein>
<dbReference type="PANTHER" id="PTHR15137:SF9">
    <property type="entry name" value="TRANSCRIPTION INITIATION FACTOR TFIID SUBUNIT 2"/>
    <property type="match status" value="1"/>
</dbReference>
<organism evidence="3 4">
    <name type="scientific">Rhamnusium bicolor</name>
    <dbReference type="NCBI Taxonomy" id="1586634"/>
    <lineage>
        <taxon>Eukaryota</taxon>
        <taxon>Metazoa</taxon>
        <taxon>Ecdysozoa</taxon>
        <taxon>Arthropoda</taxon>
        <taxon>Hexapoda</taxon>
        <taxon>Insecta</taxon>
        <taxon>Pterygota</taxon>
        <taxon>Neoptera</taxon>
        <taxon>Endopterygota</taxon>
        <taxon>Coleoptera</taxon>
        <taxon>Polyphaga</taxon>
        <taxon>Cucujiformia</taxon>
        <taxon>Chrysomeloidea</taxon>
        <taxon>Cerambycidae</taxon>
        <taxon>Lepturinae</taxon>
        <taxon>Rhagiini</taxon>
        <taxon>Rhamnusium</taxon>
    </lineage>
</organism>
<proteinExistence type="predicted"/>
<keyword evidence="4" id="KW-1185">Reference proteome</keyword>
<dbReference type="GO" id="GO:0005669">
    <property type="term" value="C:transcription factor TFIID complex"/>
    <property type="evidence" value="ECO:0007669"/>
    <property type="project" value="InterPro"/>
</dbReference>
<dbReference type="Proteomes" id="UP001162156">
    <property type="component" value="Unassembled WGS sequence"/>
</dbReference>
<feature type="compositionally biased region" description="Basic and acidic residues" evidence="1">
    <location>
        <begin position="380"/>
        <end position="395"/>
    </location>
</feature>
<dbReference type="GO" id="GO:0000976">
    <property type="term" value="F:transcription cis-regulatory region binding"/>
    <property type="evidence" value="ECO:0007669"/>
    <property type="project" value="TreeGrafter"/>
</dbReference>
<feature type="region of interest" description="Disordered" evidence="1">
    <location>
        <begin position="294"/>
        <end position="316"/>
    </location>
</feature>
<feature type="compositionally biased region" description="Basic and acidic residues" evidence="1">
    <location>
        <begin position="419"/>
        <end position="439"/>
    </location>
</feature>
<feature type="domain" description="Transcription initiation factor TFIID subunit 2 TPR repeats" evidence="2">
    <location>
        <begin position="1"/>
        <end position="281"/>
    </location>
</feature>
<evidence type="ECO:0000313" key="3">
    <source>
        <dbReference type="EMBL" id="KAJ8933342.1"/>
    </source>
</evidence>
<accession>A0AAV8X5X4</accession>
<dbReference type="GO" id="GO:0003682">
    <property type="term" value="F:chromatin binding"/>
    <property type="evidence" value="ECO:0007669"/>
    <property type="project" value="TreeGrafter"/>
</dbReference>
<dbReference type="InterPro" id="IPR057991">
    <property type="entry name" value="TPR_TAF2_C"/>
</dbReference>
<dbReference type="GO" id="GO:0006367">
    <property type="term" value="P:transcription initiation at RNA polymerase II promoter"/>
    <property type="evidence" value="ECO:0007669"/>
    <property type="project" value="TreeGrafter"/>
</dbReference>
<feature type="region of interest" description="Disordered" evidence="1">
    <location>
        <begin position="358"/>
        <end position="460"/>
    </location>
</feature>
<dbReference type="Pfam" id="PF25577">
    <property type="entry name" value="TPR_TAF2_C"/>
    <property type="match status" value="1"/>
</dbReference>
<sequence>MVANWAGPPAMLTIFRKLFGSFAAPHIIRQNNFQNFQHYYLQKTIPLAMAGLRNTHGICPPEVIRFLLDLFKYNDNSKNRHTDNYYRAALVEALGSTITPVVSVVAQGTPITAENLSADTKLILEEITRLLNLEKALPCYKYTVSVACLRAIRKLQKFGHLPSRSTLFKSYAAYGHFIECLVDFVRADGKWEDLQHVLDILENDPDPGLRHKLAGLLIKNPPFKRAHRGRLDIPDLVDRIWTNVKLRCDLVDLYYTLYGTKRPVCIPLLELAGIMNLSKHDPLKKIKTPIPKYSTSVSNDVKKEKSPVPSSIDGPQPILMDTVECMNVEIVASEDKPKEEEIIDIKVESPKLQKQDYFSDNSVSLPGMGQSGPVGFEPGMFKKEGDNKHKVDPSGKIKKKKKDKKKHKHKHKHKHEHKHNKDKDKKDKDPNKLKIREETLSSMSSTPSPNPLSLGGAETI</sequence>
<dbReference type="AlphaFoldDB" id="A0AAV8X5X4"/>
<evidence type="ECO:0000313" key="4">
    <source>
        <dbReference type="Proteomes" id="UP001162156"/>
    </source>
</evidence>
<dbReference type="InterPro" id="IPR037813">
    <property type="entry name" value="TAF2"/>
</dbReference>
<gene>
    <name evidence="3" type="ORF">NQ314_014055</name>
</gene>
<reference evidence="3" key="1">
    <citation type="journal article" date="2023" name="Insect Mol. Biol.">
        <title>Genome sequencing provides insights into the evolution of gene families encoding plant cell wall-degrading enzymes in longhorned beetles.</title>
        <authorList>
            <person name="Shin N.R."/>
            <person name="Okamura Y."/>
            <person name="Kirsch R."/>
            <person name="Pauchet Y."/>
        </authorList>
    </citation>
    <scope>NUCLEOTIDE SEQUENCE</scope>
    <source>
        <strain evidence="3">RBIC_L_NR</strain>
    </source>
</reference>
<feature type="compositionally biased region" description="Basic residues" evidence="1">
    <location>
        <begin position="396"/>
        <end position="418"/>
    </location>
</feature>
<comment type="caution">
    <text evidence="3">The sequence shown here is derived from an EMBL/GenBank/DDBJ whole genome shotgun (WGS) entry which is preliminary data.</text>
</comment>
<dbReference type="GO" id="GO:0016251">
    <property type="term" value="F:RNA polymerase II general transcription initiation factor activity"/>
    <property type="evidence" value="ECO:0007669"/>
    <property type="project" value="TreeGrafter"/>
</dbReference>